<dbReference type="EMBL" id="AP026798">
    <property type="protein sequence ID" value="BDR53683.1"/>
    <property type="molecule type" value="Genomic_DNA"/>
</dbReference>
<accession>A0ABN6SDV0</accession>
<evidence type="ECO:0000313" key="2">
    <source>
        <dbReference type="EMBL" id="BDR53683.1"/>
    </source>
</evidence>
<proteinExistence type="predicted"/>
<evidence type="ECO:0000256" key="1">
    <source>
        <dbReference type="SAM" id="Phobius"/>
    </source>
</evidence>
<keyword evidence="3" id="KW-1185">Reference proteome</keyword>
<organism evidence="2 3">
    <name type="scientific">Bombiscardovia nodaiensis</name>
    <dbReference type="NCBI Taxonomy" id="2932181"/>
    <lineage>
        <taxon>Bacteria</taxon>
        <taxon>Bacillati</taxon>
        <taxon>Actinomycetota</taxon>
        <taxon>Actinomycetes</taxon>
        <taxon>Bifidobacteriales</taxon>
        <taxon>Bifidobacteriaceae</taxon>
        <taxon>Bombiscardovia</taxon>
    </lineage>
</organism>
<name>A0ABN6SDV0_9BIFI</name>
<keyword evidence="1" id="KW-0472">Membrane</keyword>
<keyword evidence="1" id="KW-0812">Transmembrane</keyword>
<protein>
    <submittedName>
        <fullName evidence="2">Uncharacterized protein</fullName>
    </submittedName>
</protein>
<evidence type="ECO:0000313" key="3">
    <source>
        <dbReference type="Proteomes" id="UP001321766"/>
    </source>
</evidence>
<dbReference type="Proteomes" id="UP001321766">
    <property type="component" value="Chromosome"/>
</dbReference>
<feature type="transmembrane region" description="Helical" evidence="1">
    <location>
        <begin position="86"/>
        <end position="107"/>
    </location>
</feature>
<keyword evidence="1" id="KW-1133">Transmembrane helix</keyword>
<sequence length="264" mass="28934">MERDELLEGLTTASSILSRIEQAEQRMVQDQIRIAAVQKQASKGFASWVVRHPIIWGIISALVTIALAEDTCSLIGIRTSDFFGEILTLIIVVGGTCLSCTTLRGLAKKSSERKMQKTAPECTALQQDIAQHSEYEQDLAAVFSRQISPWYPADYLTSEAANFFANAVSNGRADTVKEMVNLYEVTLHQQRMENLQQQQLNAQRMGNIINAVGHMNTANAVDRNTQAVREGNSRLGTISGQIGSVSGQLSGISGQLSGINRRLH</sequence>
<feature type="transmembrane region" description="Helical" evidence="1">
    <location>
        <begin position="48"/>
        <end position="66"/>
    </location>
</feature>
<gene>
    <name evidence="2" type="ORF">KIM372_15900</name>
</gene>
<reference evidence="2 3" key="1">
    <citation type="journal article" date="2023" name="Microbiol. Spectr.">
        <title>Symbiosis of Carpenter Bees with Uncharacterized Lactic Acid Bacteria Showing NAD Auxotrophy.</title>
        <authorList>
            <person name="Kawasaki S."/>
            <person name="Ozawa K."/>
            <person name="Mori T."/>
            <person name="Yamamoto A."/>
            <person name="Ito M."/>
            <person name="Ohkuma M."/>
            <person name="Sakamoto M."/>
            <person name="Matsutani M."/>
        </authorList>
    </citation>
    <scope>NUCLEOTIDE SEQUENCE [LARGE SCALE GENOMIC DNA]</scope>
    <source>
        <strain evidence="2 3">Kim37-2</strain>
    </source>
</reference>